<dbReference type="EMBL" id="SJPY01000001">
    <property type="protein sequence ID" value="TWU45669.1"/>
    <property type="molecule type" value="Genomic_DNA"/>
</dbReference>
<dbReference type="Proteomes" id="UP000315471">
    <property type="component" value="Unassembled WGS sequence"/>
</dbReference>
<feature type="transmembrane region" description="Helical" evidence="6">
    <location>
        <begin position="207"/>
        <end position="226"/>
    </location>
</feature>
<feature type="binding site" evidence="5">
    <location>
        <position position="84"/>
    </location>
    <ligand>
        <name>Zn(2+)</name>
        <dbReference type="ChEBI" id="CHEBI:29105"/>
    </ligand>
</feature>
<keyword evidence="5" id="KW-0479">Metal-binding</keyword>
<evidence type="ECO:0000313" key="7">
    <source>
        <dbReference type="EMBL" id="TWU45669.1"/>
    </source>
</evidence>
<proteinExistence type="predicted"/>
<protein>
    <submittedName>
        <fullName evidence="7">Hemolysin-III related</fullName>
    </submittedName>
</protein>
<reference evidence="7 8" key="1">
    <citation type="submission" date="2019-02" db="EMBL/GenBank/DDBJ databases">
        <title>Deep-cultivation of Planctomycetes and their phenomic and genomic characterization uncovers novel biology.</title>
        <authorList>
            <person name="Wiegand S."/>
            <person name="Jogler M."/>
            <person name="Boedeker C."/>
            <person name="Pinto D."/>
            <person name="Vollmers J."/>
            <person name="Rivas-Marin E."/>
            <person name="Kohn T."/>
            <person name="Peeters S.H."/>
            <person name="Heuer A."/>
            <person name="Rast P."/>
            <person name="Oberbeckmann S."/>
            <person name="Bunk B."/>
            <person name="Jeske O."/>
            <person name="Meyerdierks A."/>
            <person name="Storesund J.E."/>
            <person name="Kallscheuer N."/>
            <person name="Luecker S."/>
            <person name="Lage O.M."/>
            <person name="Pohl T."/>
            <person name="Merkel B.J."/>
            <person name="Hornburger P."/>
            <person name="Mueller R.-W."/>
            <person name="Bruemmer F."/>
            <person name="Labrenz M."/>
            <person name="Spormann A.M."/>
            <person name="Op Den Camp H."/>
            <person name="Overmann J."/>
            <person name="Amann R."/>
            <person name="Jetten M.S.M."/>
            <person name="Mascher T."/>
            <person name="Medema M.H."/>
            <person name="Devos D.P."/>
            <person name="Kaster A.-K."/>
            <person name="Ovreas L."/>
            <person name="Rohde M."/>
            <person name="Galperin M.Y."/>
            <person name="Jogler C."/>
        </authorList>
    </citation>
    <scope>NUCLEOTIDE SEQUENCE [LARGE SCALE GENOMIC DNA]</scope>
    <source>
        <strain evidence="7 8">Q31b</strain>
    </source>
</reference>
<dbReference type="GO" id="GO:0016020">
    <property type="term" value="C:membrane"/>
    <property type="evidence" value="ECO:0007669"/>
    <property type="project" value="UniProtKB-SubCell"/>
</dbReference>
<keyword evidence="2 6" id="KW-0812">Transmembrane</keyword>
<evidence type="ECO:0000256" key="4">
    <source>
        <dbReference type="ARBA" id="ARBA00023136"/>
    </source>
</evidence>
<keyword evidence="3 6" id="KW-1133">Transmembrane helix</keyword>
<name>A0A5C6EEL4_9BACT</name>
<feature type="binding site" evidence="5">
    <location>
        <position position="204"/>
    </location>
    <ligand>
        <name>Zn(2+)</name>
        <dbReference type="ChEBI" id="CHEBI:29105"/>
    </ligand>
</feature>
<organism evidence="7 8">
    <name type="scientific">Novipirellula aureliae</name>
    <dbReference type="NCBI Taxonomy" id="2527966"/>
    <lineage>
        <taxon>Bacteria</taxon>
        <taxon>Pseudomonadati</taxon>
        <taxon>Planctomycetota</taxon>
        <taxon>Planctomycetia</taxon>
        <taxon>Pirellulales</taxon>
        <taxon>Pirellulaceae</taxon>
        <taxon>Novipirellula</taxon>
    </lineage>
</organism>
<evidence type="ECO:0000256" key="1">
    <source>
        <dbReference type="ARBA" id="ARBA00004141"/>
    </source>
</evidence>
<keyword evidence="4 6" id="KW-0472">Membrane</keyword>
<dbReference type="GO" id="GO:0046872">
    <property type="term" value="F:metal ion binding"/>
    <property type="evidence" value="ECO:0007669"/>
    <property type="project" value="UniProtKB-KW"/>
</dbReference>
<feature type="transmembrane region" description="Helical" evidence="6">
    <location>
        <begin position="34"/>
        <end position="53"/>
    </location>
</feature>
<evidence type="ECO:0000256" key="3">
    <source>
        <dbReference type="ARBA" id="ARBA00022989"/>
    </source>
</evidence>
<sequence length="227" mass="24421">MTRETPGKVSAITNPPMFNGGDAPVKWDQEWANAFTHGLAAIVSIVGLFFLVAKAGSVDVGLAIACTAYMSGVIGTFICSTLSHTILRQPLLDTLRAWDQAMIYVMISGTYTPIVYVCAADSVRIPLLVAIWIAAGVGFFHKVLARHRVNSIGTLSYLMLGWLPAIPLIGQVPGAVIAAMFLGGVLYSLGTILLVNDGRIRYLHAGWHISVMLAAAVHFFGIYLYLI</sequence>
<comment type="subcellular location">
    <subcellularLocation>
        <location evidence="1">Membrane</location>
        <topology evidence="1">Multi-pass membrane protein</topology>
    </subcellularLocation>
</comment>
<feature type="transmembrane region" description="Helical" evidence="6">
    <location>
        <begin position="60"/>
        <end position="83"/>
    </location>
</feature>
<evidence type="ECO:0000256" key="2">
    <source>
        <dbReference type="ARBA" id="ARBA00022692"/>
    </source>
</evidence>
<evidence type="ECO:0000313" key="8">
    <source>
        <dbReference type="Proteomes" id="UP000315471"/>
    </source>
</evidence>
<feature type="transmembrane region" description="Helical" evidence="6">
    <location>
        <begin position="175"/>
        <end position="195"/>
    </location>
</feature>
<evidence type="ECO:0000256" key="5">
    <source>
        <dbReference type="PIRSR" id="PIRSR604254-1"/>
    </source>
</evidence>
<keyword evidence="5" id="KW-0862">Zinc</keyword>
<feature type="transmembrane region" description="Helical" evidence="6">
    <location>
        <begin position="114"/>
        <end position="140"/>
    </location>
</feature>
<feature type="binding site" evidence="5">
    <location>
        <position position="208"/>
    </location>
    <ligand>
        <name>Zn(2+)</name>
        <dbReference type="ChEBI" id="CHEBI:29105"/>
    </ligand>
</feature>
<gene>
    <name evidence="7" type="ORF">Q31b_08450</name>
</gene>
<evidence type="ECO:0000256" key="6">
    <source>
        <dbReference type="SAM" id="Phobius"/>
    </source>
</evidence>
<dbReference type="InterPro" id="IPR004254">
    <property type="entry name" value="AdipoR/HlyIII-related"/>
</dbReference>
<dbReference type="PANTHER" id="PTHR20855:SF3">
    <property type="entry name" value="LD03007P"/>
    <property type="match status" value="1"/>
</dbReference>
<keyword evidence="8" id="KW-1185">Reference proteome</keyword>
<dbReference type="PANTHER" id="PTHR20855">
    <property type="entry name" value="ADIPOR/PROGESTIN RECEPTOR-RELATED"/>
    <property type="match status" value="1"/>
</dbReference>
<feature type="transmembrane region" description="Helical" evidence="6">
    <location>
        <begin position="152"/>
        <end position="169"/>
    </location>
</feature>
<accession>A0A5C6EEL4</accession>
<comment type="caution">
    <text evidence="7">The sequence shown here is derived from an EMBL/GenBank/DDBJ whole genome shotgun (WGS) entry which is preliminary data.</text>
</comment>
<dbReference type="AlphaFoldDB" id="A0A5C6EEL4"/>
<dbReference type="Pfam" id="PF03006">
    <property type="entry name" value="HlyIII"/>
    <property type="match status" value="1"/>
</dbReference>